<dbReference type="PATRIC" id="fig|29422.6.peg.1668"/>
<comment type="caution">
    <text evidence="1">The sequence shown here is derived from an EMBL/GenBank/DDBJ whole genome shotgun (WGS) entry which is preliminary data.</text>
</comment>
<proteinExistence type="predicted"/>
<dbReference type="Proteomes" id="UP000054742">
    <property type="component" value="Unassembled WGS sequence"/>
</dbReference>
<gene>
    <name evidence="1" type="ORF">Lbru_1576</name>
</gene>
<reference evidence="1 2" key="1">
    <citation type="submission" date="2015-11" db="EMBL/GenBank/DDBJ databases">
        <title>Genomic analysis of 38 Legionella species identifies large and diverse effector repertoires.</title>
        <authorList>
            <person name="Burstein D."/>
            <person name="Amaro F."/>
            <person name="Zusman T."/>
            <person name="Lifshitz Z."/>
            <person name="Cohen O."/>
            <person name="Gilbert J.A."/>
            <person name="Pupko T."/>
            <person name="Shuman H.A."/>
            <person name="Segal G."/>
        </authorList>
    </citation>
    <scope>NUCLEOTIDE SEQUENCE [LARGE SCALE GENOMIC DNA]</scope>
    <source>
        <strain evidence="1 2">ATCC 43878</strain>
    </source>
</reference>
<accession>A0A0W0SLB8</accession>
<dbReference type="OrthoDB" id="9920400at2"/>
<evidence type="ECO:0000313" key="1">
    <source>
        <dbReference type="EMBL" id="KTC84215.1"/>
    </source>
</evidence>
<dbReference type="RefSeq" id="WP_058441640.1">
    <property type="nucleotide sequence ID" value="NZ_CAAAHU010000003.1"/>
</dbReference>
<organism evidence="1 2">
    <name type="scientific">Legionella brunensis</name>
    <dbReference type="NCBI Taxonomy" id="29422"/>
    <lineage>
        <taxon>Bacteria</taxon>
        <taxon>Pseudomonadati</taxon>
        <taxon>Pseudomonadota</taxon>
        <taxon>Gammaproteobacteria</taxon>
        <taxon>Legionellales</taxon>
        <taxon>Legionellaceae</taxon>
        <taxon>Legionella</taxon>
    </lineage>
</organism>
<name>A0A0W0SLB8_9GAMM</name>
<dbReference type="EMBL" id="LNXV01000011">
    <property type="protein sequence ID" value="KTC84215.1"/>
    <property type="molecule type" value="Genomic_DNA"/>
</dbReference>
<protein>
    <submittedName>
        <fullName evidence="1">Uncharacterized protein</fullName>
    </submittedName>
</protein>
<keyword evidence="2" id="KW-1185">Reference proteome</keyword>
<sequence length="198" mass="22862">MKKWQIKPMKEGQSFAGFLNSYDPEFELNPDVFTAFFEEHVFELQQITSLKLVKFKTGKFYLSFSTENEQQLNDLMGNLKIFKEDQNMMGANSIAWHTEENGWIASMRCSIYDNGLVATKEQLGAILIEISKIHPFSSQMAQSLNDVLKFAKNLEFILAVPSLEEQCVRYIQKNINFFSEKISNLPPDLREQIATMKP</sequence>
<dbReference type="AlphaFoldDB" id="A0A0W0SLB8"/>
<evidence type="ECO:0000313" key="2">
    <source>
        <dbReference type="Proteomes" id="UP000054742"/>
    </source>
</evidence>